<proteinExistence type="predicted"/>
<evidence type="ECO:0000313" key="4">
    <source>
        <dbReference type="Proteomes" id="UP000625316"/>
    </source>
</evidence>
<name>A0A928VN25_9CYAN</name>
<dbReference type="Pfam" id="PF12770">
    <property type="entry name" value="CHAT"/>
    <property type="match status" value="1"/>
</dbReference>
<dbReference type="SMART" id="SM00028">
    <property type="entry name" value="TPR"/>
    <property type="match status" value="14"/>
</dbReference>
<feature type="domain" description="CHAT" evidence="2">
    <location>
        <begin position="803"/>
        <end position="1092"/>
    </location>
</feature>
<comment type="caution">
    <text evidence="3">The sequence shown here is derived from an EMBL/GenBank/DDBJ whole genome shotgun (WGS) entry which is preliminary data.</text>
</comment>
<gene>
    <name evidence="3" type="ORF">IQ266_17675</name>
</gene>
<dbReference type="InterPro" id="IPR019734">
    <property type="entry name" value="TPR_rpt"/>
</dbReference>
<keyword evidence="4" id="KW-1185">Reference proteome</keyword>
<feature type="repeat" description="TPR" evidence="1">
    <location>
        <begin position="517"/>
        <end position="550"/>
    </location>
</feature>
<feature type="repeat" description="TPR" evidence="1">
    <location>
        <begin position="321"/>
        <end position="354"/>
    </location>
</feature>
<accession>A0A928VN25</accession>
<dbReference type="Proteomes" id="UP000625316">
    <property type="component" value="Unassembled WGS sequence"/>
</dbReference>
<dbReference type="InterPro" id="IPR024983">
    <property type="entry name" value="CHAT_dom"/>
</dbReference>
<reference evidence="3" key="1">
    <citation type="submission" date="2020-10" db="EMBL/GenBank/DDBJ databases">
        <authorList>
            <person name="Castelo-Branco R."/>
            <person name="Eusebio N."/>
            <person name="Adriana R."/>
            <person name="Vieira A."/>
            <person name="Brugerolle De Fraissinette N."/>
            <person name="Rezende De Castro R."/>
            <person name="Schneider M.P."/>
            <person name="Vasconcelos V."/>
            <person name="Leao P.N."/>
        </authorList>
    </citation>
    <scope>NUCLEOTIDE SEQUENCE</scope>
    <source>
        <strain evidence="3">LEGE 11480</strain>
    </source>
</reference>
<feature type="repeat" description="TPR" evidence="1">
    <location>
        <begin position="477"/>
        <end position="510"/>
    </location>
</feature>
<sequence>MRLNLSIATLLGILLLGGMGLAQSTFAVSIVQLSPTRRTELQQLYHQGQKAYRDRQYQSAEATWKQGLQITREAQDKKGSAVFLNSLANLYKRRGQVKLAIEYYTRTLKVVTQLPNRRYEAETLMNLAGLYDQKNAHQTAIDYYQSALPIHRSRQDQTSELNALIGIGANHYLLKQYRGAIHYGKLALPIYRQQQDALGEARTLAIIGSAYRQLRQYGQSIHYLETSIPLYQRVQNQLGEARAMYQLGQVHLQRRESYQAIKRFEQAAKRYHALSNPRHHAKTLTQIADIYHQLERHQVAIRYQRQALLLYQGINDSAGMTIVLNDLGLSYQAHAQYAKAITYYQQSRKLAKTTSDQNSEANALMNIGNSAYFLARYQQATDSHQQALKLFRQVGNQRGTANALMNLGNTAYFLAQKPKAIKYYQQALPIFRTLQDQTGEANLLNNLSLLDQAENAKKHAQQALKLYRTTQNQAGEATALMNLGIIDRRQGRYAPAIDHYQQALSIARRINDRHREAQVLNNLGVAYRNLGQPELAIVTYQNALSLFQSINVRRGEGGLLHNIGLLLEQQQQPALAIIFYKQSVNVREDIRADIPALDHDTQTSYIQSVADTYRRLANLLIEQGRIGEAQQVLERLKIQELNDFTQTVRSAETIKPVELNQQEITIQNKYNKLISFGNRFYTCEQQRCADFQQLKTDYQSLSKEFYAFVETAKQQLKADRLQQVNQATADFRQSAQRIVEDHPNSILIYPLVLPNQTRILWSTKGGVFSKAATCAIGQKALSQKISQFRIFLSRVTDEARLKAIGKELYDCLIKPLEPELTASQIQHLIFVPDRMTNYMPMAAVYDGNQYLIERFATSNILSASKTDTRDQLPRQSQSIKILGLGLSEQRPGYDALPYVEKELDQIVKTNAEDQQGIFGGLQFLNQAFDRRALEDNLRDRQILHIATHGEFNPTNPRSSFLLLGNGQPYAIPDIQTIRELRNVHLVVLSACDTGLGGRDNLGLEVSGMSSFFLGDANKAKAVLASLWKVNDESTSILMQQFYQGLAQGQRKTAALRQAQLFMLKQTPNNPVDAPEPNLTHPYYWAPFILMGNGL</sequence>
<dbReference type="AlphaFoldDB" id="A0A928VN25"/>
<dbReference type="InterPro" id="IPR011990">
    <property type="entry name" value="TPR-like_helical_dom_sf"/>
</dbReference>
<dbReference type="PANTHER" id="PTHR10098:SF108">
    <property type="entry name" value="TETRATRICOPEPTIDE REPEAT PROTEIN 28"/>
    <property type="match status" value="1"/>
</dbReference>
<keyword evidence="1" id="KW-0802">TPR repeat</keyword>
<protein>
    <submittedName>
        <fullName evidence="3">Tetratricopeptide repeat protein</fullName>
    </submittedName>
</protein>
<feature type="repeat" description="TPR" evidence="1">
    <location>
        <begin position="121"/>
        <end position="154"/>
    </location>
</feature>
<organism evidence="3 4">
    <name type="scientific">Romeriopsis navalis LEGE 11480</name>
    <dbReference type="NCBI Taxonomy" id="2777977"/>
    <lineage>
        <taxon>Bacteria</taxon>
        <taxon>Bacillati</taxon>
        <taxon>Cyanobacteriota</taxon>
        <taxon>Cyanophyceae</taxon>
        <taxon>Leptolyngbyales</taxon>
        <taxon>Leptolyngbyaceae</taxon>
        <taxon>Romeriopsis</taxon>
        <taxon>Romeriopsis navalis</taxon>
    </lineage>
</organism>
<dbReference type="PROSITE" id="PS50005">
    <property type="entry name" value="TPR"/>
    <property type="match status" value="4"/>
</dbReference>
<dbReference type="SUPFAM" id="SSF48452">
    <property type="entry name" value="TPR-like"/>
    <property type="match status" value="4"/>
</dbReference>
<dbReference type="Gene3D" id="1.25.40.10">
    <property type="entry name" value="Tetratricopeptide repeat domain"/>
    <property type="match status" value="3"/>
</dbReference>
<dbReference type="PANTHER" id="PTHR10098">
    <property type="entry name" value="RAPSYN-RELATED"/>
    <property type="match status" value="1"/>
</dbReference>
<evidence type="ECO:0000259" key="2">
    <source>
        <dbReference type="Pfam" id="PF12770"/>
    </source>
</evidence>
<dbReference type="Pfam" id="PF13424">
    <property type="entry name" value="TPR_12"/>
    <property type="match status" value="6"/>
</dbReference>
<dbReference type="EMBL" id="JADEXQ010000068">
    <property type="protein sequence ID" value="MBE9031566.1"/>
    <property type="molecule type" value="Genomic_DNA"/>
</dbReference>
<evidence type="ECO:0000313" key="3">
    <source>
        <dbReference type="EMBL" id="MBE9031566.1"/>
    </source>
</evidence>
<dbReference type="RefSeq" id="WP_264326394.1">
    <property type="nucleotide sequence ID" value="NZ_JADEXQ010000068.1"/>
</dbReference>
<evidence type="ECO:0000256" key="1">
    <source>
        <dbReference type="PROSITE-ProRule" id="PRU00339"/>
    </source>
</evidence>